<evidence type="ECO:0000313" key="5">
    <source>
        <dbReference type="EMBL" id="KAF7343203.1"/>
    </source>
</evidence>
<dbReference type="Proteomes" id="UP000620124">
    <property type="component" value="Unassembled WGS sequence"/>
</dbReference>
<dbReference type="Pfam" id="PF00248">
    <property type="entry name" value="Aldo_ket_red"/>
    <property type="match status" value="1"/>
</dbReference>
<dbReference type="InterPro" id="IPR023210">
    <property type="entry name" value="NADP_OxRdtase_dom"/>
</dbReference>
<accession>A0A8H6XKC7</accession>
<keyword evidence="6" id="KW-1185">Reference proteome</keyword>
<dbReference type="PANTHER" id="PTHR43827:SF3">
    <property type="entry name" value="NADP-DEPENDENT OXIDOREDUCTASE DOMAIN-CONTAINING PROTEIN"/>
    <property type="match status" value="1"/>
</dbReference>
<dbReference type="SUPFAM" id="SSF51430">
    <property type="entry name" value="NAD(P)-linked oxidoreductase"/>
    <property type="match status" value="1"/>
</dbReference>
<proteinExistence type="inferred from homology"/>
<dbReference type="PRINTS" id="PR00069">
    <property type="entry name" value="ALDKETRDTASE"/>
</dbReference>
<gene>
    <name evidence="5" type="ORF">MVEN_01751500</name>
</gene>
<reference evidence="5" key="1">
    <citation type="submission" date="2020-05" db="EMBL/GenBank/DDBJ databases">
        <title>Mycena genomes resolve the evolution of fungal bioluminescence.</title>
        <authorList>
            <person name="Tsai I.J."/>
        </authorList>
    </citation>
    <scope>NUCLEOTIDE SEQUENCE</scope>
    <source>
        <strain evidence="5">CCC161011</strain>
    </source>
</reference>
<organism evidence="5 6">
    <name type="scientific">Mycena venus</name>
    <dbReference type="NCBI Taxonomy" id="2733690"/>
    <lineage>
        <taxon>Eukaryota</taxon>
        <taxon>Fungi</taxon>
        <taxon>Dikarya</taxon>
        <taxon>Basidiomycota</taxon>
        <taxon>Agaricomycotina</taxon>
        <taxon>Agaricomycetes</taxon>
        <taxon>Agaricomycetidae</taxon>
        <taxon>Agaricales</taxon>
        <taxon>Marasmiineae</taxon>
        <taxon>Mycenaceae</taxon>
        <taxon>Mycena</taxon>
    </lineage>
</organism>
<feature type="domain" description="NADP-dependent oxidoreductase" evidence="4">
    <location>
        <begin position="2"/>
        <end position="175"/>
    </location>
</feature>
<evidence type="ECO:0000313" key="6">
    <source>
        <dbReference type="Proteomes" id="UP000620124"/>
    </source>
</evidence>
<evidence type="ECO:0000256" key="3">
    <source>
        <dbReference type="ARBA" id="ARBA00023002"/>
    </source>
</evidence>
<comment type="similarity">
    <text evidence="1">Belongs to the aldo/keto reductase family.</text>
</comment>
<name>A0A8H6XKC7_9AGAR</name>
<keyword evidence="3" id="KW-0560">Oxidoreductase</keyword>
<dbReference type="AlphaFoldDB" id="A0A8H6XKC7"/>
<dbReference type="PANTHER" id="PTHR43827">
    <property type="entry name" value="2,5-DIKETO-D-GLUCONIC ACID REDUCTASE"/>
    <property type="match status" value="1"/>
</dbReference>
<dbReference type="GO" id="GO:0016616">
    <property type="term" value="F:oxidoreductase activity, acting on the CH-OH group of donors, NAD or NADP as acceptor"/>
    <property type="evidence" value="ECO:0007669"/>
    <property type="project" value="UniProtKB-ARBA"/>
</dbReference>
<dbReference type="CDD" id="cd19071">
    <property type="entry name" value="AKR_AKR1-5-like"/>
    <property type="match status" value="1"/>
</dbReference>
<dbReference type="InterPro" id="IPR020471">
    <property type="entry name" value="AKR"/>
</dbReference>
<dbReference type="PROSITE" id="PS00063">
    <property type="entry name" value="ALDOKETO_REDUCTASE_3"/>
    <property type="match status" value="1"/>
</dbReference>
<sequence length="202" mass="22555">MHWPQVLEYPTGYDLPSTAEEILGGFQVLETPTFNDTWAKFERLHASGKARAIGVSNFSIKTLEQLFKTGKIVPAVNQVEMHPYFADTELLEYCRSKGIVVTAYSPTGLAKVRSDPTLVALAKKYNVAPAQIILAWHLARGVVTVPKSSNAGRQKENLTLATLREEDLAAVTALDRNERCEVWTKFGPDGKMLGWTREQYGW</sequence>
<dbReference type="PROSITE" id="PS00062">
    <property type="entry name" value="ALDOKETO_REDUCTASE_2"/>
    <property type="match status" value="1"/>
</dbReference>
<protein>
    <submittedName>
        <fullName evidence="5">Aldo/keto reductase</fullName>
    </submittedName>
</protein>
<dbReference type="InterPro" id="IPR036812">
    <property type="entry name" value="NAD(P)_OxRdtase_dom_sf"/>
</dbReference>
<evidence type="ECO:0000259" key="4">
    <source>
        <dbReference type="Pfam" id="PF00248"/>
    </source>
</evidence>
<dbReference type="OrthoDB" id="416253at2759"/>
<evidence type="ECO:0000256" key="1">
    <source>
        <dbReference type="ARBA" id="ARBA00007905"/>
    </source>
</evidence>
<keyword evidence="2" id="KW-0521">NADP</keyword>
<comment type="caution">
    <text evidence="5">The sequence shown here is derived from an EMBL/GenBank/DDBJ whole genome shotgun (WGS) entry which is preliminary data.</text>
</comment>
<dbReference type="Gene3D" id="3.20.20.100">
    <property type="entry name" value="NADP-dependent oxidoreductase domain"/>
    <property type="match status" value="1"/>
</dbReference>
<dbReference type="EMBL" id="JACAZI010000016">
    <property type="protein sequence ID" value="KAF7343203.1"/>
    <property type="molecule type" value="Genomic_DNA"/>
</dbReference>
<dbReference type="InterPro" id="IPR018170">
    <property type="entry name" value="Aldo/ket_reductase_CS"/>
</dbReference>
<evidence type="ECO:0000256" key="2">
    <source>
        <dbReference type="ARBA" id="ARBA00022857"/>
    </source>
</evidence>